<evidence type="ECO:0000313" key="2">
    <source>
        <dbReference type="Proteomes" id="UP000240883"/>
    </source>
</evidence>
<organism evidence="1 2">
    <name type="scientific">Corynespora cassiicola Philippines</name>
    <dbReference type="NCBI Taxonomy" id="1448308"/>
    <lineage>
        <taxon>Eukaryota</taxon>
        <taxon>Fungi</taxon>
        <taxon>Dikarya</taxon>
        <taxon>Ascomycota</taxon>
        <taxon>Pezizomycotina</taxon>
        <taxon>Dothideomycetes</taxon>
        <taxon>Pleosporomycetidae</taxon>
        <taxon>Pleosporales</taxon>
        <taxon>Corynesporascaceae</taxon>
        <taxon>Corynespora</taxon>
    </lineage>
</organism>
<gene>
    <name evidence="1" type="ORF">BS50DRAFT_21905</name>
</gene>
<dbReference type="AlphaFoldDB" id="A0A2T2PAL8"/>
<keyword evidence="2" id="KW-1185">Reference proteome</keyword>
<evidence type="ECO:0000313" key="1">
    <source>
        <dbReference type="EMBL" id="PSN74701.1"/>
    </source>
</evidence>
<sequence length="134" mass="15422">MFRRKSLQHVLLQTSECQLVPRYDACHGASGRIPAQEGPSYWPSRTLRACESNIPYIQRMWEPRVTHATRLQLSDQYPPNPRADDQKKASMAPNLIWVTVTGLKRETMVIVAVVLRDQGPRTEDKNPAQRLQRD</sequence>
<proteinExistence type="predicted"/>
<dbReference type="Proteomes" id="UP000240883">
    <property type="component" value="Unassembled WGS sequence"/>
</dbReference>
<dbReference type="EMBL" id="KZ678128">
    <property type="protein sequence ID" value="PSN74701.1"/>
    <property type="molecule type" value="Genomic_DNA"/>
</dbReference>
<protein>
    <submittedName>
        <fullName evidence="1">Uncharacterized protein</fullName>
    </submittedName>
</protein>
<reference evidence="1 2" key="1">
    <citation type="journal article" date="2018" name="Front. Microbiol.">
        <title>Genome-Wide Analysis of Corynespora cassiicola Leaf Fall Disease Putative Effectors.</title>
        <authorList>
            <person name="Lopez D."/>
            <person name="Ribeiro S."/>
            <person name="Label P."/>
            <person name="Fumanal B."/>
            <person name="Venisse J.S."/>
            <person name="Kohler A."/>
            <person name="de Oliveira R.R."/>
            <person name="Labutti K."/>
            <person name="Lipzen A."/>
            <person name="Lail K."/>
            <person name="Bauer D."/>
            <person name="Ohm R.A."/>
            <person name="Barry K.W."/>
            <person name="Spatafora J."/>
            <person name="Grigoriev I.V."/>
            <person name="Martin F.M."/>
            <person name="Pujade-Renaud V."/>
        </authorList>
    </citation>
    <scope>NUCLEOTIDE SEQUENCE [LARGE SCALE GENOMIC DNA]</scope>
    <source>
        <strain evidence="1 2">Philippines</strain>
    </source>
</reference>
<accession>A0A2T2PAL8</accession>
<name>A0A2T2PAL8_CORCC</name>